<organism evidence="2 3">
    <name type="scientific">Desulfuromonas thiophila</name>
    <dbReference type="NCBI Taxonomy" id="57664"/>
    <lineage>
        <taxon>Bacteria</taxon>
        <taxon>Pseudomonadati</taxon>
        <taxon>Thermodesulfobacteriota</taxon>
        <taxon>Desulfuromonadia</taxon>
        <taxon>Desulfuromonadales</taxon>
        <taxon>Desulfuromonadaceae</taxon>
        <taxon>Desulfuromonas</taxon>
    </lineage>
</organism>
<dbReference type="EMBL" id="FNAQ01000001">
    <property type="protein sequence ID" value="SDD74379.1"/>
    <property type="molecule type" value="Genomic_DNA"/>
</dbReference>
<dbReference type="STRING" id="57664.SAMN05661003_101173"/>
<dbReference type="PROSITE" id="PS51154">
    <property type="entry name" value="MACRO"/>
    <property type="match status" value="1"/>
</dbReference>
<dbReference type="InterPro" id="IPR002589">
    <property type="entry name" value="Macro_dom"/>
</dbReference>
<sequence>MRFTTIDLLTIAGKEAIAISTNGTVKPDGSANMGRGNALAVAARFPAIAAKLGHLIQTSGNHVHDLGSNIFSFPVEETWLSQAELRLVKRSAQELLALVEARGIDRITLPLPGCGKGGLDRTEVIAVLEQIFDDRFLVTQQPDNLPGSISVKDSPAGLKKQSGC</sequence>
<dbReference type="Proteomes" id="UP000243205">
    <property type="component" value="Unassembled WGS sequence"/>
</dbReference>
<protein>
    <recommendedName>
        <fullName evidence="1">Macro domain-containing protein</fullName>
    </recommendedName>
</protein>
<dbReference type="InterPro" id="IPR043472">
    <property type="entry name" value="Macro_dom-like"/>
</dbReference>
<gene>
    <name evidence="2" type="ORF">SAMN05661003_101173</name>
</gene>
<dbReference type="Gene3D" id="3.40.220.10">
    <property type="entry name" value="Leucine Aminopeptidase, subunit E, domain 1"/>
    <property type="match status" value="1"/>
</dbReference>
<evidence type="ECO:0000313" key="3">
    <source>
        <dbReference type="Proteomes" id="UP000243205"/>
    </source>
</evidence>
<evidence type="ECO:0000259" key="1">
    <source>
        <dbReference type="PROSITE" id="PS51154"/>
    </source>
</evidence>
<dbReference type="SUPFAM" id="SSF52949">
    <property type="entry name" value="Macro domain-like"/>
    <property type="match status" value="1"/>
</dbReference>
<proteinExistence type="predicted"/>
<dbReference type="AlphaFoldDB" id="A0A1G6X8A6"/>
<name>A0A1G6X8A6_9BACT</name>
<keyword evidence="3" id="KW-1185">Reference proteome</keyword>
<feature type="domain" description="Macro" evidence="1">
    <location>
        <begin position="1"/>
        <end position="164"/>
    </location>
</feature>
<dbReference type="RefSeq" id="WP_216095154.1">
    <property type="nucleotide sequence ID" value="NZ_FNAQ01000001.1"/>
</dbReference>
<accession>A0A1G6X8A6</accession>
<reference evidence="3" key="1">
    <citation type="submission" date="2016-10" db="EMBL/GenBank/DDBJ databases">
        <authorList>
            <person name="Varghese N."/>
            <person name="Submissions S."/>
        </authorList>
    </citation>
    <scope>NUCLEOTIDE SEQUENCE [LARGE SCALE GENOMIC DNA]</scope>
    <source>
        <strain evidence="3">DSM 8987</strain>
    </source>
</reference>
<evidence type="ECO:0000313" key="2">
    <source>
        <dbReference type="EMBL" id="SDD74379.1"/>
    </source>
</evidence>